<dbReference type="InterPro" id="IPR029044">
    <property type="entry name" value="Nucleotide-diphossugar_trans"/>
</dbReference>
<organism evidence="4">
    <name type="scientific">uncultured haloarchaeon</name>
    <dbReference type="NCBI Taxonomy" id="160804"/>
    <lineage>
        <taxon>Archaea</taxon>
        <taxon>Methanobacteriati</taxon>
        <taxon>Methanobacteriota</taxon>
        <taxon>Stenosarchaea group</taxon>
        <taxon>Halobacteria</taxon>
        <taxon>Halobacteriales</taxon>
        <taxon>Halobacteriaceae</taxon>
        <taxon>environmental samples</taxon>
    </lineage>
</organism>
<feature type="region of interest" description="Disordered" evidence="2">
    <location>
        <begin position="1"/>
        <end position="63"/>
    </location>
</feature>
<feature type="domain" description="MobA-like NTP transferase" evidence="3">
    <location>
        <begin position="70"/>
        <end position="172"/>
    </location>
</feature>
<evidence type="ECO:0000313" key="4">
    <source>
        <dbReference type="EMBL" id="ABQ75899.1"/>
    </source>
</evidence>
<sequence>MDALIMCGGHGTRLRGRRNDSSDDETRPPDEVLNIETNDNSADHGDRSRPDNSVTNRSSAVSDQSIIDCEKPLIEINGTAMLSHVANALTASPVETVWAVTSPNAPRTATAVREASRFESIASIETPGDGYISDLQHALSMLDTPVVTTPADLPLISSDHIAKVINTARLNDDNDPTSTMLCVPAALKKQLGVSVDTVFEHDHLQVAPSGINIVAGDTDTVQLSYDARLAVNVNRPTDKRVAEKLCE</sequence>
<dbReference type="GO" id="GO:0016779">
    <property type="term" value="F:nucleotidyltransferase activity"/>
    <property type="evidence" value="ECO:0007669"/>
    <property type="project" value="UniProtKB-KW"/>
</dbReference>
<keyword evidence="4" id="KW-0548">Nucleotidyltransferase</keyword>
<evidence type="ECO:0000259" key="3">
    <source>
        <dbReference type="Pfam" id="PF12804"/>
    </source>
</evidence>
<name>A5YSE2_9EURY</name>
<reference evidence="4" key="1">
    <citation type="journal article" date="2007" name="ISME J.">
        <title>Genomic plasticity in prokaryotes: the case of the square haloarchaeon.</title>
        <authorList>
            <person name="Cuadros-Orellana S."/>
            <person name="Martin-Cuadrado A.B."/>
            <person name="Legault B."/>
            <person name="D'Auria G."/>
            <person name="Zhaxybayeva O."/>
            <person name="Papke R.T."/>
            <person name="Rodriguez-Valera F."/>
        </authorList>
    </citation>
    <scope>NUCLEOTIDE SEQUENCE</scope>
</reference>
<proteinExistence type="predicted"/>
<accession>A5YSE2</accession>
<dbReference type="PANTHER" id="PTHR19136">
    <property type="entry name" value="MOLYBDENUM COFACTOR GUANYLYLTRANSFERASE"/>
    <property type="match status" value="1"/>
</dbReference>
<dbReference type="InterPro" id="IPR025877">
    <property type="entry name" value="MobA-like_NTP_Trfase"/>
</dbReference>
<protein>
    <submittedName>
        <fullName evidence="4">GTP:adenosylcobinamide-phosphate guanylyltransferase</fullName>
    </submittedName>
</protein>
<keyword evidence="1 4" id="KW-0808">Transferase</keyword>
<evidence type="ECO:0000256" key="2">
    <source>
        <dbReference type="SAM" id="MobiDB-lite"/>
    </source>
</evidence>
<feature type="compositionally biased region" description="Basic and acidic residues" evidence="2">
    <location>
        <begin position="41"/>
        <end position="50"/>
    </location>
</feature>
<dbReference type="EMBL" id="EF583988">
    <property type="protein sequence ID" value="ABQ75899.1"/>
    <property type="molecule type" value="Genomic_DNA"/>
</dbReference>
<evidence type="ECO:0000256" key="1">
    <source>
        <dbReference type="ARBA" id="ARBA00022679"/>
    </source>
</evidence>
<dbReference type="AlphaFoldDB" id="A5YSE2"/>
<feature type="compositionally biased region" description="Polar residues" evidence="2">
    <location>
        <begin position="51"/>
        <end position="63"/>
    </location>
</feature>
<feature type="compositionally biased region" description="Basic and acidic residues" evidence="2">
    <location>
        <begin position="17"/>
        <end position="30"/>
    </location>
</feature>
<dbReference type="Gene3D" id="3.90.550.10">
    <property type="entry name" value="Spore Coat Polysaccharide Biosynthesis Protein SpsA, Chain A"/>
    <property type="match status" value="1"/>
</dbReference>
<dbReference type="Pfam" id="PF12804">
    <property type="entry name" value="NTP_transf_3"/>
    <property type="match status" value="1"/>
</dbReference>
<dbReference type="SUPFAM" id="SSF53448">
    <property type="entry name" value="Nucleotide-diphospho-sugar transferases"/>
    <property type="match status" value="1"/>
</dbReference>
<dbReference type="PANTHER" id="PTHR19136:SF86">
    <property type="entry name" value="ADENOSYLCOBINAMIDE-PHOSPHATE GUANYLYLTRANSFERASE"/>
    <property type="match status" value="1"/>
</dbReference>